<feature type="transmembrane region" description="Helical" evidence="1">
    <location>
        <begin position="237"/>
        <end position="259"/>
    </location>
</feature>
<keyword evidence="1" id="KW-0812">Transmembrane</keyword>
<accession>A0A934V2Q8</accession>
<dbReference type="EMBL" id="JAENJH010000001">
    <property type="protein sequence ID" value="MBK1783387.1"/>
    <property type="molecule type" value="Genomic_DNA"/>
</dbReference>
<gene>
    <name evidence="2" type="ORF">JHE00_03540</name>
</gene>
<evidence type="ECO:0000313" key="2">
    <source>
        <dbReference type="EMBL" id="MBK1783387.1"/>
    </source>
</evidence>
<dbReference type="PROSITE" id="PS51257">
    <property type="entry name" value="PROKAR_LIPOPROTEIN"/>
    <property type="match status" value="1"/>
</dbReference>
<evidence type="ECO:0000256" key="1">
    <source>
        <dbReference type="SAM" id="Phobius"/>
    </source>
</evidence>
<name>A0A934V2Q8_9PSEU</name>
<proteinExistence type="predicted"/>
<feature type="transmembrane region" description="Helical" evidence="1">
    <location>
        <begin position="59"/>
        <end position="81"/>
    </location>
</feature>
<keyword evidence="3" id="KW-1185">Reference proteome</keyword>
<dbReference type="AlphaFoldDB" id="A0A934V2Q8"/>
<evidence type="ECO:0000313" key="3">
    <source>
        <dbReference type="Proteomes" id="UP000635245"/>
    </source>
</evidence>
<protein>
    <submittedName>
        <fullName evidence="2">ABC transporter permease</fullName>
    </submittedName>
</protein>
<dbReference type="RefSeq" id="WP_200314669.1">
    <property type="nucleotide sequence ID" value="NZ_JAENJH010000001.1"/>
</dbReference>
<keyword evidence="1" id="KW-0472">Membrane</keyword>
<reference evidence="2" key="1">
    <citation type="submission" date="2020-12" db="EMBL/GenBank/DDBJ databases">
        <title>Prauserella sp. ASG 168, a novel actinomycete isolated from cave rock.</title>
        <authorList>
            <person name="Suriyachadkun C."/>
        </authorList>
    </citation>
    <scope>NUCLEOTIDE SEQUENCE</scope>
    <source>
        <strain evidence="2">ASG 168</strain>
    </source>
</reference>
<feature type="transmembrane region" description="Helical" evidence="1">
    <location>
        <begin position="175"/>
        <end position="195"/>
    </location>
</feature>
<feature type="transmembrane region" description="Helical" evidence="1">
    <location>
        <begin position="146"/>
        <end position="163"/>
    </location>
</feature>
<sequence length="264" mass="26582">MTRLVGAELFRVRASGLWLWSLLAALVLGCGFTTLFTAIGPENFDPPLPGLGTSEGVRAVLGLATTTLFVPALIGAIAVTGDYRHQTLGQTVLAEPRRGRVLAAKLVALAVVGAGYALVVVAGTVAALYGTTALTGTRLGAPPGEVFAILLGTAAAIVAYTLIGGGIGALVRHQLAAVGVVLGYFAVAEIVVLVIPGVNHAYPYLPGGASAALTGFGYLTDAVAADTGAVTTLLSPWAGFTVLLGYAVAAAVLATMSSLRRDIA</sequence>
<feature type="transmembrane region" description="Helical" evidence="1">
    <location>
        <begin position="17"/>
        <end position="39"/>
    </location>
</feature>
<dbReference type="Proteomes" id="UP000635245">
    <property type="component" value="Unassembled WGS sequence"/>
</dbReference>
<comment type="caution">
    <text evidence="2">The sequence shown here is derived from an EMBL/GenBank/DDBJ whole genome shotgun (WGS) entry which is preliminary data.</text>
</comment>
<organism evidence="2 3">
    <name type="scientific">Prauserella cavernicola</name>
    <dbReference type="NCBI Taxonomy" id="2800127"/>
    <lineage>
        <taxon>Bacteria</taxon>
        <taxon>Bacillati</taxon>
        <taxon>Actinomycetota</taxon>
        <taxon>Actinomycetes</taxon>
        <taxon>Pseudonocardiales</taxon>
        <taxon>Pseudonocardiaceae</taxon>
        <taxon>Prauserella</taxon>
    </lineage>
</organism>
<keyword evidence="1" id="KW-1133">Transmembrane helix</keyword>
<feature type="transmembrane region" description="Helical" evidence="1">
    <location>
        <begin position="102"/>
        <end position="126"/>
    </location>
</feature>